<sequence>MRSIRVLDKNRCYVKCPLCERFVCVDCGVPWHDSVSCEEFQILPVDERYPDHCIAWLGKCEDCATPRYIVLFRKSLVCAD</sequence>
<evidence type="ECO:0000313" key="6">
    <source>
        <dbReference type="EMBL" id="KAF3577352.1"/>
    </source>
</evidence>
<reference evidence="6 7" key="1">
    <citation type="journal article" date="2020" name="BMC Genomics">
        <title>Intraspecific diversification of the crop wild relative Brassica cretica Lam. using demographic model selection.</title>
        <authorList>
            <person name="Kioukis A."/>
            <person name="Michalopoulou V.A."/>
            <person name="Briers L."/>
            <person name="Pirintsos S."/>
            <person name="Studholme D.J."/>
            <person name="Pavlidis P."/>
            <person name="Sarris P.F."/>
        </authorList>
    </citation>
    <scope>NUCLEOTIDE SEQUENCE [LARGE SCALE GENOMIC DNA]</scope>
    <source>
        <strain evidence="7">cv. PFS-1207/04</strain>
    </source>
</reference>
<evidence type="ECO:0000256" key="3">
    <source>
        <dbReference type="ARBA" id="ARBA00022786"/>
    </source>
</evidence>
<evidence type="ECO:0000259" key="5">
    <source>
        <dbReference type="Pfam" id="PF01485"/>
    </source>
</evidence>
<keyword evidence="4" id="KW-0862">Zinc</keyword>
<keyword evidence="2" id="KW-0863">Zinc-finger</keyword>
<feature type="domain" description="IBR" evidence="5">
    <location>
        <begin position="9"/>
        <end position="37"/>
    </location>
</feature>
<proteinExistence type="predicted"/>
<dbReference type="EMBL" id="QGKV02000649">
    <property type="protein sequence ID" value="KAF3577352.1"/>
    <property type="molecule type" value="Genomic_DNA"/>
</dbReference>
<dbReference type="SUPFAM" id="SSF57850">
    <property type="entry name" value="RING/U-box"/>
    <property type="match status" value="1"/>
</dbReference>
<organism evidence="6 7">
    <name type="scientific">Brassica cretica</name>
    <name type="common">Mustard</name>
    <dbReference type="NCBI Taxonomy" id="69181"/>
    <lineage>
        <taxon>Eukaryota</taxon>
        <taxon>Viridiplantae</taxon>
        <taxon>Streptophyta</taxon>
        <taxon>Embryophyta</taxon>
        <taxon>Tracheophyta</taxon>
        <taxon>Spermatophyta</taxon>
        <taxon>Magnoliopsida</taxon>
        <taxon>eudicotyledons</taxon>
        <taxon>Gunneridae</taxon>
        <taxon>Pentapetalae</taxon>
        <taxon>rosids</taxon>
        <taxon>malvids</taxon>
        <taxon>Brassicales</taxon>
        <taxon>Brassicaceae</taxon>
        <taxon>Brassiceae</taxon>
        <taxon>Brassica</taxon>
    </lineage>
</organism>
<dbReference type="Proteomes" id="UP000266723">
    <property type="component" value="Unassembled WGS sequence"/>
</dbReference>
<dbReference type="Pfam" id="PF01485">
    <property type="entry name" value="IBR"/>
    <property type="match status" value="1"/>
</dbReference>
<name>A0ABQ7DHD4_BRACR</name>
<gene>
    <name evidence="6" type="ORF">DY000_02033613</name>
</gene>
<keyword evidence="7" id="KW-1185">Reference proteome</keyword>
<comment type="caution">
    <text evidence="6">The sequence shown here is derived from an EMBL/GenBank/DDBJ whole genome shotgun (WGS) entry which is preliminary data.</text>
</comment>
<keyword evidence="1" id="KW-0479">Metal-binding</keyword>
<dbReference type="InterPro" id="IPR002867">
    <property type="entry name" value="IBR_dom"/>
</dbReference>
<keyword evidence="3" id="KW-0833">Ubl conjugation pathway</keyword>
<evidence type="ECO:0000313" key="7">
    <source>
        <dbReference type="Proteomes" id="UP000266723"/>
    </source>
</evidence>
<accession>A0ABQ7DHD4</accession>
<protein>
    <recommendedName>
        <fullName evidence="5">IBR domain-containing protein</fullName>
    </recommendedName>
</protein>
<evidence type="ECO:0000256" key="1">
    <source>
        <dbReference type="ARBA" id="ARBA00022723"/>
    </source>
</evidence>
<evidence type="ECO:0000256" key="4">
    <source>
        <dbReference type="ARBA" id="ARBA00022833"/>
    </source>
</evidence>
<evidence type="ECO:0000256" key="2">
    <source>
        <dbReference type="ARBA" id="ARBA00022771"/>
    </source>
</evidence>